<dbReference type="SMART" id="SM00355">
    <property type="entry name" value="ZnF_C2H2"/>
    <property type="match status" value="9"/>
</dbReference>
<keyword evidence="5" id="KW-0862">Zinc</keyword>
<feature type="domain" description="C2H2-type" evidence="9">
    <location>
        <begin position="777"/>
        <end position="805"/>
    </location>
</feature>
<feature type="domain" description="C2H2-type" evidence="9">
    <location>
        <begin position="970"/>
        <end position="998"/>
    </location>
</feature>
<feature type="domain" description="C2H2-type" evidence="9">
    <location>
        <begin position="181"/>
        <end position="208"/>
    </location>
</feature>
<dbReference type="InterPro" id="IPR036236">
    <property type="entry name" value="Znf_C2H2_sf"/>
</dbReference>
<feature type="domain" description="C2H2-type" evidence="9">
    <location>
        <begin position="1016"/>
        <end position="1043"/>
    </location>
</feature>
<dbReference type="Pfam" id="PF00096">
    <property type="entry name" value="zf-C2H2"/>
    <property type="match status" value="1"/>
</dbReference>
<dbReference type="Proteomes" id="UP000046395">
    <property type="component" value="Unassembled WGS sequence"/>
</dbReference>
<name>A0A5S6R1Q9_TRIMR</name>
<dbReference type="Gene3D" id="3.30.160.60">
    <property type="entry name" value="Classic Zinc Finger"/>
    <property type="match status" value="4"/>
</dbReference>
<feature type="region of interest" description="Disordered" evidence="8">
    <location>
        <begin position="936"/>
        <end position="968"/>
    </location>
</feature>
<dbReference type="PROSITE" id="PS50157">
    <property type="entry name" value="ZINC_FINGER_C2H2_2"/>
    <property type="match status" value="6"/>
</dbReference>
<feature type="domain" description="C2H2-type" evidence="9">
    <location>
        <begin position="305"/>
        <end position="332"/>
    </location>
</feature>
<protein>
    <submittedName>
        <fullName evidence="11">C2H2-type domain-containing protein</fullName>
    </submittedName>
</protein>
<dbReference type="SUPFAM" id="SSF57667">
    <property type="entry name" value="beta-beta-alpha zinc fingers"/>
    <property type="match status" value="4"/>
</dbReference>
<keyword evidence="3" id="KW-0677">Repeat</keyword>
<evidence type="ECO:0000256" key="4">
    <source>
        <dbReference type="ARBA" id="ARBA00022771"/>
    </source>
</evidence>
<reference evidence="11" key="1">
    <citation type="submission" date="2019-12" db="UniProtKB">
        <authorList>
            <consortium name="WormBaseParasite"/>
        </authorList>
    </citation>
    <scope>IDENTIFICATION</scope>
</reference>
<keyword evidence="6" id="KW-0539">Nucleus</keyword>
<dbReference type="GO" id="GO:0005634">
    <property type="term" value="C:nucleus"/>
    <property type="evidence" value="ECO:0007669"/>
    <property type="project" value="UniProtKB-SubCell"/>
</dbReference>
<dbReference type="GO" id="GO:0008270">
    <property type="term" value="F:zinc ion binding"/>
    <property type="evidence" value="ECO:0007669"/>
    <property type="project" value="UniProtKB-KW"/>
</dbReference>
<dbReference type="InterPro" id="IPR013087">
    <property type="entry name" value="Znf_C2H2_type"/>
</dbReference>
<evidence type="ECO:0000256" key="3">
    <source>
        <dbReference type="ARBA" id="ARBA00022737"/>
    </source>
</evidence>
<evidence type="ECO:0000256" key="8">
    <source>
        <dbReference type="SAM" id="MobiDB-lite"/>
    </source>
</evidence>
<accession>A0A5S6R1Q9</accession>
<evidence type="ECO:0000256" key="1">
    <source>
        <dbReference type="ARBA" id="ARBA00004123"/>
    </source>
</evidence>
<comment type="subcellular location">
    <subcellularLocation>
        <location evidence="1">Nucleus</location>
    </subcellularLocation>
</comment>
<evidence type="ECO:0000256" key="7">
    <source>
        <dbReference type="PROSITE-ProRule" id="PRU00042"/>
    </source>
</evidence>
<dbReference type="GO" id="GO:0010468">
    <property type="term" value="P:regulation of gene expression"/>
    <property type="evidence" value="ECO:0007669"/>
    <property type="project" value="TreeGrafter"/>
</dbReference>
<dbReference type="PANTHER" id="PTHR16515:SF66">
    <property type="entry name" value="C2H2-TYPE DOMAIN-CONTAINING PROTEIN"/>
    <property type="match status" value="1"/>
</dbReference>
<evidence type="ECO:0000259" key="9">
    <source>
        <dbReference type="PROSITE" id="PS50157"/>
    </source>
</evidence>
<dbReference type="InterPro" id="IPR050331">
    <property type="entry name" value="Zinc_finger"/>
</dbReference>
<keyword evidence="2" id="KW-0479">Metal-binding</keyword>
<evidence type="ECO:0000313" key="10">
    <source>
        <dbReference type="Proteomes" id="UP000046395"/>
    </source>
</evidence>
<feature type="domain" description="C2H2-type" evidence="9">
    <location>
        <begin position="851"/>
        <end position="880"/>
    </location>
</feature>
<evidence type="ECO:0000313" key="11">
    <source>
        <dbReference type="WBParaSite" id="TMUE_3000013586.1"/>
    </source>
</evidence>
<dbReference type="AlphaFoldDB" id="A0A5S6R1Q9"/>
<evidence type="ECO:0000256" key="6">
    <source>
        <dbReference type="ARBA" id="ARBA00023242"/>
    </source>
</evidence>
<proteinExistence type="predicted"/>
<dbReference type="PROSITE" id="PS00028">
    <property type="entry name" value="ZINC_FINGER_C2H2_1"/>
    <property type="match status" value="6"/>
</dbReference>
<feature type="region of interest" description="Disordered" evidence="8">
    <location>
        <begin position="66"/>
        <end position="95"/>
    </location>
</feature>
<feature type="compositionally biased region" description="Polar residues" evidence="8">
    <location>
        <begin position="86"/>
        <end position="95"/>
    </location>
</feature>
<dbReference type="WBParaSite" id="TMUE_3000013586.1">
    <property type="protein sequence ID" value="TMUE_3000013586.1"/>
    <property type="gene ID" value="WBGene00289964"/>
</dbReference>
<dbReference type="PANTHER" id="PTHR16515">
    <property type="entry name" value="PR DOMAIN ZINC FINGER PROTEIN"/>
    <property type="match status" value="1"/>
</dbReference>
<evidence type="ECO:0000256" key="5">
    <source>
        <dbReference type="ARBA" id="ARBA00022833"/>
    </source>
</evidence>
<sequence length="1044" mass="112667">MPTKLGRMQTVVCFGGSAPNLAFRQTVSFKKSAATQGAVDLVADGRPSCQRFQLTGSSSRADRISARQGCASRPAQGWPSKGRRNATPTVSQLDLQGSKRPLAWPSCLVPNGQARWSLATVVDCSYCRAGAVSVGRQLAQMNVLQQQLSSSECVVRGDTPVDADVTALSMGPIVSAEPKKFTCQECGKAFNSVWYLKQHAVKHSKDRPFTCKYCSRTYRFRSNLYQHKCPQRDLASSQGQKSGRWRKKEKKEEKLACLPSAASVIAHAMPTPQERSLCPLRSDIRSPSSEQELEMLYKEHQDAVHKCHRCYMVFPSQEFLTRHLSWHNSEERKVQCALCSELFDNDLLHDAHQHSHSSSAVHTCNFCHGKFCHRLALKRHLVKCGPHRSSPVAPFVLSSVSTFSPQCFEATPPFTPLSNLNEYDLSSVGSSTSSALSQSFADCPEFCGLSFGNVAPCSDLECSSSAPSFVDSGSCGYLSNLEDGACANDDGSSSNDYYDQAMVSAGGWNSDPGQSQAVAPTCSFFPKGAPSLGPPSSSDHLAIAAGQAAYAGEALREDVGVVATCRGEYLNFVEPKTEAMDSWLCSSPSTPIGTQTYRCSFPPSHSSGGQPLFHPVDQQQQFVVQQQQHNQGDVKVENYFYNAGQVECAGLMDDGGVPVHSLLLPYKATTDNGGALKWDSGVTSTDCCDKVDSLDSLLESYFGEPPLAGEAETSLLNGDVDCQAAGTNLNCLFDPSPDGIGSKGADASTEVSMFGEQSSDGVERACMGHPPASADDLTCGTCARCFDSSQSLHNHFIRIHVLDQAGDDDDVGETTSWDLPPTTCPICAGSFDCEQALRAHVLNDHNPDRRFICNGCGDAFARRNHLKKHEALCINSCDQLYASIPFRADGPSADVGNGCQSTPVQRLVKTGSRQQSADCLMLPSLEMALILPVNGETKSGRNGPATSSGRGSSVTGGGGGSVGSSSSSELKCRYCSKVFMAKRYLKKHESTQHKAKEMDPDDASQYNRKVADDRVVACPLCPKMFSTVKLLKQHVSFHNRANSM</sequence>
<keyword evidence="10" id="KW-1185">Reference proteome</keyword>
<dbReference type="STRING" id="70415.A0A5S6R1Q9"/>
<keyword evidence="4 7" id="KW-0863">Zinc-finger</keyword>
<evidence type="ECO:0000256" key="2">
    <source>
        <dbReference type="ARBA" id="ARBA00022723"/>
    </source>
</evidence>
<organism evidence="10 11">
    <name type="scientific">Trichuris muris</name>
    <name type="common">Mouse whipworm</name>
    <dbReference type="NCBI Taxonomy" id="70415"/>
    <lineage>
        <taxon>Eukaryota</taxon>
        <taxon>Metazoa</taxon>
        <taxon>Ecdysozoa</taxon>
        <taxon>Nematoda</taxon>
        <taxon>Enoplea</taxon>
        <taxon>Dorylaimia</taxon>
        <taxon>Trichinellida</taxon>
        <taxon>Trichuridae</taxon>
        <taxon>Trichuris</taxon>
    </lineage>
</organism>